<evidence type="ECO:0000313" key="1">
    <source>
        <dbReference type="EMBL" id="HIU28462.1"/>
    </source>
</evidence>
<gene>
    <name evidence="1" type="ORF">IAD16_08800</name>
</gene>
<reference evidence="1" key="1">
    <citation type="submission" date="2020-10" db="EMBL/GenBank/DDBJ databases">
        <authorList>
            <person name="Gilroy R."/>
        </authorList>
    </citation>
    <scope>NUCLEOTIDE SEQUENCE</scope>
    <source>
        <strain evidence="1">11300</strain>
    </source>
</reference>
<name>A0A9D1L9Q4_9FIRM</name>
<protein>
    <submittedName>
        <fullName evidence="1">Uncharacterized protein</fullName>
    </submittedName>
</protein>
<proteinExistence type="predicted"/>
<dbReference type="EMBL" id="DVMO01000135">
    <property type="protein sequence ID" value="HIU28462.1"/>
    <property type="molecule type" value="Genomic_DNA"/>
</dbReference>
<dbReference type="AlphaFoldDB" id="A0A9D1L9Q4"/>
<sequence>MISKPEIFENIHDYSGRVKYEYDNLTNRLDRLDIEILDMIINCVYKDGVKDGILLHAELDTN</sequence>
<reference evidence="1" key="2">
    <citation type="journal article" date="2021" name="PeerJ">
        <title>Extensive microbial diversity within the chicken gut microbiome revealed by metagenomics and culture.</title>
        <authorList>
            <person name="Gilroy R."/>
            <person name="Ravi A."/>
            <person name="Getino M."/>
            <person name="Pursley I."/>
            <person name="Horton D.L."/>
            <person name="Alikhan N.F."/>
            <person name="Baker D."/>
            <person name="Gharbi K."/>
            <person name="Hall N."/>
            <person name="Watson M."/>
            <person name="Adriaenssens E.M."/>
            <person name="Foster-Nyarko E."/>
            <person name="Jarju S."/>
            <person name="Secka A."/>
            <person name="Antonio M."/>
            <person name="Oren A."/>
            <person name="Chaudhuri R.R."/>
            <person name="La Ragione R."/>
            <person name="Hildebrand F."/>
            <person name="Pallen M.J."/>
        </authorList>
    </citation>
    <scope>NUCLEOTIDE SEQUENCE</scope>
    <source>
        <strain evidence="1">11300</strain>
    </source>
</reference>
<dbReference type="Proteomes" id="UP000824091">
    <property type="component" value="Unassembled WGS sequence"/>
</dbReference>
<organism evidence="1 2">
    <name type="scientific">Candidatus Fimisoma avicola</name>
    <dbReference type="NCBI Taxonomy" id="2840826"/>
    <lineage>
        <taxon>Bacteria</taxon>
        <taxon>Bacillati</taxon>
        <taxon>Bacillota</taxon>
        <taxon>Clostridia</taxon>
        <taxon>Eubacteriales</taxon>
        <taxon>Candidatus Fimisoma</taxon>
    </lineage>
</organism>
<comment type="caution">
    <text evidence="1">The sequence shown here is derived from an EMBL/GenBank/DDBJ whole genome shotgun (WGS) entry which is preliminary data.</text>
</comment>
<evidence type="ECO:0000313" key="2">
    <source>
        <dbReference type="Proteomes" id="UP000824091"/>
    </source>
</evidence>
<accession>A0A9D1L9Q4</accession>